<dbReference type="SUPFAM" id="SSF54637">
    <property type="entry name" value="Thioesterase/thiol ester dehydrase-isomerase"/>
    <property type="match status" value="1"/>
</dbReference>
<gene>
    <name evidence="2" type="ORF">E8A74_46815</name>
</gene>
<dbReference type="InterPro" id="IPR050563">
    <property type="entry name" value="4-hydroxybenzoyl-CoA_TE"/>
</dbReference>
<evidence type="ECO:0000313" key="3">
    <source>
        <dbReference type="Proteomes" id="UP000309215"/>
    </source>
</evidence>
<accession>A0A4U1INM5</accession>
<dbReference type="Pfam" id="PF13279">
    <property type="entry name" value="4HBT_2"/>
    <property type="match status" value="1"/>
</dbReference>
<dbReference type="PANTHER" id="PTHR31793:SF24">
    <property type="entry name" value="LONG-CHAIN ACYL-COA THIOESTERASE FADM"/>
    <property type="match status" value="1"/>
</dbReference>
<dbReference type="AlphaFoldDB" id="A0A4U1INM5"/>
<protein>
    <submittedName>
        <fullName evidence="2">Acyl-CoA thioesterase</fullName>
    </submittedName>
</protein>
<name>A0A4U1INM5_9BACT</name>
<comment type="caution">
    <text evidence="2">The sequence shown here is derived from an EMBL/GenBank/DDBJ whole genome shotgun (WGS) entry which is preliminary data.</text>
</comment>
<feature type="region of interest" description="Disordered" evidence="1">
    <location>
        <begin position="1"/>
        <end position="27"/>
    </location>
</feature>
<dbReference type="EMBL" id="SSMQ01000096">
    <property type="protein sequence ID" value="TKC95710.1"/>
    <property type="molecule type" value="Genomic_DNA"/>
</dbReference>
<dbReference type="GO" id="GO:0047617">
    <property type="term" value="F:fatty acyl-CoA hydrolase activity"/>
    <property type="evidence" value="ECO:0007669"/>
    <property type="project" value="TreeGrafter"/>
</dbReference>
<organism evidence="2 3">
    <name type="scientific">Polyangium fumosum</name>
    <dbReference type="NCBI Taxonomy" id="889272"/>
    <lineage>
        <taxon>Bacteria</taxon>
        <taxon>Pseudomonadati</taxon>
        <taxon>Myxococcota</taxon>
        <taxon>Polyangia</taxon>
        <taxon>Polyangiales</taxon>
        <taxon>Polyangiaceae</taxon>
        <taxon>Polyangium</taxon>
    </lineage>
</organism>
<keyword evidence="3" id="KW-1185">Reference proteome</keyword>
<reference evidence="2 3" key="1">
    <citation type="submission" date="2019-04" db="EMBL/GenBank/DDBJ databases">
        <authorList>
            <person name="Li Y."/>
            <person name="Wang J."/>
        </authorList>
    </citation>
    <scope>NUCLEOTIDE SEQUENCE [LARGE SCALE GENOMIC DNA]</scope>
    <source>
        <strain evidence="2 3">DSM 14668</strain>
    </source>
</reference>
<feature type="compositionally biased region" description="Basic and acidic residues" evidence="1">
    <location>
        <begin position="1"/>
        <end position="15"/>
    </location>
</feature>
<evidence type="ECO:0000256" key="1">
    <source>
        <dbReference type="SAM" id="MobiDB-lite"/>
    </source>
</evidence>
<dbReference type="OrthoDB" id="9808429at2"/>
<evidence type="ECO:0000313" key="2">
    <source>
        <dbReference type="EMBL" id="TKC95710.1"/>
    </source>
</evidence>
<sequence>MHEVALSSDRFDKPTGRSSTTFAPPPPPAAARFSVCQEIAVLWGDIDALGHVNNTRYFGWLEETRLVYLRMIGVDLSTGASQTPVLASTSVDFLRPVFWPDSVRVEGKTTRLGRTSLTMDYRVTSVGQQAVVATGSAVVVLLAPNTGRPVPIPDLIRDAIRRLDPDARDTL</sequence>
<dbReference type="PANTHER" id="PTHR31793">
    <property type="entry name" value="4-HYDROXYBENZOYL-COA THIOESTERASE FAMILY MEMBER"/>
    <property type="match status" value="1"/>
</dbReference>
<dbReference type="InterPro" id="IPR029069">
    <property type="entry name" value="HotDog_dom_sf"/>
</dbReference>
<dbReference type="Proteomes" id="UP000309215">
    <property type="component" value="Unassembled WGS sequence"/>
</dbReference>
<dbReference type="Gene3D" id="3.10.129.10">
    <property type="entry name" value="Hotdog Thioesterase"/>
    <property type="match status" value="1"/>
</dbReference>
<dbReference type="CDD" id="cd00586">
    <property type="entry name" value="4HBT"/>
    <property type="match status" value="1"/>
</dbReference>
<proteinExistence type="predicted"/>